<sequence>MKVTAVVVSMTVAMSVVVADEDNGSATGSSSGSMASQSTDQVCSSSSEETIRTSLIAGVKPTTACAAVMPIQVTNISTAVAFLETLNSKDVLSKVCVPCGSLLERWAELPNCNATLVANHSSINVYDISFYFNDLCNTNVTSPPPITTSNRTFAPKTTTVAPTTSATPVPTSATAGALISIMSLALSAAAALIIL</sequence>
<keyword evidence="2" id="KW-0732">Signal</keyword>
<dbReference type="Proteomes" id="UP000481153">
    <property type="component" value="Unassembled WGS sequence"/>
</dbReference>
<dbReference type="VEuPathDB" id="FungiDB:AeMF1_001807"/>
<gene>
    <name evidence="3" type="ORF">Ae201684_010485</name>
</gene>
<keyword evidence="1" id="KW-0472">Membrane</keyword>
<feature type="signal peptide" evidence="2">
    <location>
        <begin position="1"/>
        <end position="19"/>
    </location>
</feature>
<evidence type="ECO:0000313" key="4">
    <source>
        <dbReference type="Proteomes" id="UP000481153"/>
    </source>
</evidence>
<evidence type="ECO:0000256" key="2">
    <source>
        <dbReference type="SAM" id="SignalP"/>
    </source>
</evidence>
<proteinExistence type="predicted"/>
<keyword evidence="4" id="KW-1185">Reference proteome</keyword>
<comment type="caution">
    <text evidence="3">The sequence shown here is derived from an EMBL/GenBank/DDBJ whole genome shotgun (WGS) entry which is preliminary data.</text>
</comment>
<name>A0A6G0WXT3_9STRA</name>
<feature type="chain" id="PRO_5026308431" evidence="2">
    <location>
        <begin position="20"/>
        <end position="195"/>
    </location>
</feature>
<keyword evidence="1" id="KW-1133">Transmembrane helix</keyword>
<feature type="transmembrane region" description="Helical" evidence="1">
    <location>
        <begin position="173"/>
        <end position="194"/>
    </location>
</feature>
<dbReference type="EMBL" id="VJMJ01000134">
    <property type="protein sequence ID" value="KAF0732376.1"/>
    <property type="molecule type" value="Genomic_DNA"/>
</dbReference>
<reference evidence="3 4" key="1">
    <citation type="submission" date="2019-07" db="EMBL/GenBank/DDBJ databases">
        <title>Genomics analysis of Aphanomyces spp. identifies a new class of oomycete effector associated with host adaptation.</title>
        <authorList>
            <person name="Gaulin E."/>
        </authorList>
    </citation>
    <scope>NUCLEOTIDE SEQUENCE [LARGE SCALE GENOMIC DNA]</scope>
    <source>
        <strain evidence="3 4">ATCC 201684</strain>
    </source>
</reference>
<protein>
    <submittedName>
        <fullName evidence="3">Uncharacterized protein</fullName>
    </submittedName>
</protein>
<accession>A0A6G0WXT3</accession>
<evidence type="ECO:0000313" key="3">
    <source>
        <dbReference type="EMBL" id="KAF0732376.1"/>
    </source>
</evidence>
<dbReference type="AlphaFoldDB" id="A0A6G0WXT3"/>
<organism evidence="3 4">
    <name type="scientific">Aphanomyces euteiches</name>
    <dbReference type="NCBI Taxonomy" id="100861"/>
    <lineage>
        <taxon>Eukaryota</taxon>
        <taxon>Sar</taxon>
        <taxon>Stramenopiles</taxon>
        <taxon>Oomycota</taxon>
        <taxon>Saprolegniomycetes</taxon>
        <taxon>Saprolegniales</taxon>
        <taxon>Verrucalvaceae</taxon>
        <taxon>Aphanomyces</taxon>
    </lineage>
</organism>
<keyword evidence="1" id="KW-0812">Transmembrane</keyword>
<evidence type="ECO:0000256" key="1">
    <source>
        <dbReference type="SAM" id="Phobius"/>
    </source>
</evidence>